<dbReference type="EMBL" id="BART01022352">
    <property type="protein sequence ID" value="GAG95307.1"/>
    <property type="molecule type" value="Genomic_DNA"/>
</dbReference>
<evidence type="ECO:0000313" key="1">
    <source>
        <dbReference type="EMBL" id="GAG95307.1"/>
    </source>
</evidence>
<proteinExistence type="predicted"/>
<sequence>ELSGSGLSINISENLDLKQYSFIINTIDLNVGFNFLTVYAQKSNYEAQTILITIQLIERKAYDEIYLDNEDKTLEKSIETPIGKELNITFKYFDDITGEHIPQALVQLIGAEYTWNFTENNSLKQYSLIIDTTELDIGLKFLTIYAQRTYYQSSSELLEITVRQIKTNITTESGEDVINIQAGESYTLRVTLHDLDFGGIIKNATVRYTWELGQGYLTDDDNNGIFEVTLENIPEGTSINLKVSFNDLKDGKAIEGAVVYTYNFTHPTIIQNFSEISPGYYVFLDFNV</sequence>
<protein>
    <submittedName>
        <fullName evidence="1">Uncharacterized protein</fullName>
    </submittedName>
</protein>
<feature type="non-terminal residue" evidence="1">
    <location>
        <position position="288"/>
    </location>
</feature>
<dbReference type="AlphaFoldDB" id="X1CQS4"/>
<organism evidence="1">
    <name type="scientific">marine sediment metagenome</name>
    <dbReference type="NCBI Taxonomy" id="412755"/>
    <lineage>
        <taxon>unclassified sequences</taxon>
        <taxon>metagenomes</taxon>
        <taxon>ecological metagenomes</taxon>
    </lineage>
</organism>
<comment type="caution">
    <text evidence="1">The sequence shown here is derived from an EMBL/GenBank/DDBJ whole genome shotgun (WGS) entry which is preliminary data.</text>
</comment>
<feature type="non-terminal residue" evidence="1">
    <location>
        <position position="1"/>
    </location>
</feature>
<name>X1CQS4_9ZZZZ</name>
<reference evidence="1" key="1">
    <citation type="journal article" date="2014" name="Front. Microbiol.">
        <title>High frequency of phylogenetically diverse reductive dehalogenase-homologous genes in deep subseafloor sedimentary metagenomes.</title>
        <authorList>
            <person name="Kawai M."/>
            <person name="Futagami T."/>
            <person name="Toyoda A."/>
            <person name="Takaki Y."/>
            <person name="Nishi S."/>
            <person name="Hori S."/>
            <person name="Arai W."/>
            <person name="Tsubouchi T."/>
            <person name="Morono Y."/>
            <person name="Uchiyama I."/>
            <person name="Ito T."/>
            <person name="Fujiyama A."/>
            <person name="Inagaki F."/>
            <person name="Takami H."/>
        </authorList>
    </citation>
    <scope>NUCLEOTIDE SEQUENCE</scope>
    <source>
        <strain evidence="1">Expedition CK06-06</strain>
    </source>
</reference>
<gene>
    <name evidence="1" type="ORF">S01H4_40933</name>
</gene>
<accession>X1CQS4</accession>